<gene>
    <name evidence="2" type="ORF">POVCU1_057800</name>
    <name evidence="1" type="ORF">POVCU2_0013890</name>
</gene>
<sequence length="228" mass="26653">MDTGTWKHNYTFFDKIWSLYDNFEDVIETGYPDYNNKCEHDTTNDSENLSIYKELEKIIKLNHFVDSFYIIEETMVREDGLNYVTCLKYIKERAKIYAEMDATYCNDDEEHKYKRICAELKTFEKGYTSKPSGKPEIAETIPPLTSFDDDSYSLVQDSVATISGIMVGMGSFLLLKYKFTPLGTWIRSRMRRRKGMTNNLDEEEMYHMYLDGYGNDSVCSDDMGYNIG</sequence>
<name>A0A1A8X4E0_PLAOA</name>
<dbReference type="EMBL" id="FLQV01001729">
    <property type="protein sequence ID" value="SBT00133.1"/>
    <property type="molecule type" value="Genomic_DNA"/>
</dbReference>
<organism evidence="2 3">
    <name type="scientific">Plasmodium ovale curtisi</name>
    <dbReference type="NCBI Taxonomy" id="864141"/>
    <lineage>
        <taxon>Eukaryota</taxon>
        <taxon>Sar</taxon>
        <taxon>Alveolata</taxon>
        <taxon>Apicomplexa</taxon>
        <taxon>Aconoidasida</taxon>
        <taxon>Haemosporida</taxon>
        <taxon>Plasmodiidae</taxon>
        <taxon>Plasmodium</taxon>
        <taxon>Plasmodium (Plasmodium)</taxon>
    </lineage>
</organism>
<protein>
    <submittedName>
        <fullName evidence="2">PIR Superfamily Protein</fullName>
    </submittedName>
</protein>
<dbReference type="Proteomes" id="UP000078546">
    <property type="component" value="Unassembled WGS sequence"/>
</dbReference>
<dbReference type="AlphaFoldDB" id="A0A1A8X4E0"/>
<dbReference type="InterPro" id="IPR008780">
    <property type="entry name" value="Plasmodium_Vir"/>
</dbReference>
<dbReference type="Pfam" id="PF05795">
    <property type="entry name" value="Plasmodium_Vir"/>
    <property type="match status" value="1"/>
</dbReference>
<accession>A0A1A8X4E0</accession>
<evidence type="ECO:0000313" key="2">
    <source>
        <dbReference type="EMBL" id="SBT00133.1"/>
    </source>
</evidence>
<dbReference type="Proteomes" id="UP000078560">
    <property type="component" value="Unassembled WGS sequence"/>
</dbReference>
<proteinExistence type="predicted"/>
<evidence type="ECO:0000313" key="1">
    <source>
        <dbReference type="EMBL" id="SBS82105.1"/>
    </source>
</evidence>
<reference evidence="2" key="1">
    <citation type="submission" date="2016-05" db="EMBL/GenBank/DDBJ databases">
        <authorList>
            <person name="Lavstsen T."/>
            <person name="Jespersen J.S."/>
        </authorList>
    </citation>
    <scope>NUCLEOTIDE SEQUENCE [LARGE SCALE GENOMIC DNA]</scope>
</reference>
<reference evidence="3 4" key="2">
    <citation type="submission" date="2016-05" db="EMBL/GenBank/DDBJ databases">
        <authorList>
            <person name="Naeem Raeece"/>
        </authorList>
    </citation>
    <scope>NUCLEOTIDE SEQUENCE [LARGE SCALE GENOMIC DNA]</scope>
</reference>
<evidence type="ECO:0000313" key="4">
    <source>
        <dbReference type="Proteomes" id="UP000078560"/>
    </source>
</evidence>
<evidence type="ECO:0000313" key="3">
    <source>
        <dbReference type="Proteomes" id="UP000078546"/>
    </source>
</evidence>
<dbReference type="EMBL" id="FLQU01000197">
    <property type="protein sequence ID" value="SBS82105.1"/>
    <property type="molecule type" value="Genomic_DNA"/>
</dbReference>